<dbReference type="PANTHER" id="PTHR21240:SF28">
    <property type="entry name" value="ISO-OROTATE DECARBOXYLASE (EUROFUNG)"/>
    <property type="match status" value="1"/>
</dbReference>
<dbReference type="InterPro" id="IPR032466">
    <property type="entry name" value="Metal_Hydrolase"/>
</dbReference>
<protein>
    <submittedName>
        <fullName evidence="3">Amidohydrolase family protein</fullName>
    </submittedName>
</protein>
<accession>A0ABN2AE16</accession>
<organism evidence="3 4">
    <name type="scientific">Nocardioides humi</name>
    <dbReference type="NCBI Taxonomy" id="449461"/>
    <lineage>
        <taxon>Bacteria</taxon>
        <taxon>Bacillati</taxon>
        <taxon>Actinomycetota</taxon>
        <taxon>Actinomycetes</taxon>
        <taxon>Propionibacteriales</taxon>
        <taxon>Nocardioidaceae</taxon>
        <taxon>Nocardioides</taxon>
    </lineage>
</organism>
<reference evidence="3 4" key="1">
    <citation type="journal article" date="2019" name="Int. J. Syst. Evol. Microbiol.">
        <title>The Global Catalogue of Microorganisms (GCM) 10K type strain sequencing project: providing services to taxonomists for standard genome sequencing and annotation.</title>
        <authorList>
            <consortium name="The Broad Institute Genomics Platform"/>
            <consortium name="The Broad Institute Genome Sequencing Center for Infectious Disease"/>
            <person name="Wu L."/>
            <person name="Ma J."/>
        </authorList>
    </citation>
    <scope>NUCLEOTIDE SEQUENCE [LARGE SCALE GENOMIC DNA]</scope>
    <source>
        <strain evidence="3 4">JCM 14942</strain>
    </source>
</reference>
<dbReference type="Gene3D" id="3.20.20.140">
    <property type="entry name" value="Metal-dependent hydrolases"/>
    <property type="match status" value="1"/>
</dbReference>
<dbReference type="SUPFAM" id="SSF51556">
    <property type="entry name" value="Metallo-dependent hydrolases"/>
    <property type="match status" value="1"/>
</dbReference>
<dbReference type="EMBL" id="BAAAOR010000015">
    <property type="protein sequence ID" value="GAA1517258.1"/>
    <property type="molecule type" value="Genomic_DNA"/>
</dbReference>
<evidence type="ECO:0000256" key="1">
    <source>
        <dbReference type="ARBA" id="ARBA00023239"/>
    </source>
</evidence>
<dbReference type="PANTHER" id="PTHR21240">
    <property type="entry name" value="2-AMINO-3-CARBOXYLMUCONATE-6-SEMIALDEHYDE DECARBOXYLASE"/>
    <property type="match status" value="1"/>
</dbReference>
<dbReference type="InterPro" id="IPR006680">
    <property type="entry name" value="Amidohydro-rel"/>
</dbReference>
<dbReference type="Proteomes" id="UP001500842">
    <property type="component" value="Unassembled WGS sequence"/>
</dbReference>
<evidence type="ECO:0000313" key="3">
    <source>
        <dbReference type="EMBL" id="GAA1517258.1"/>
    </source>
</evidence>
<dbReference type="InterPro" id="IPR032465">
    <property type="entry name" value="ACMSD"/>
</dbReference>
<keyword evidence="1" id="KW-0456">Lyase</keyword>
<keyword evidence="4" id="KW-1185">Reference proteome</keyword>
<feature type="domain" description="Amidohydrolase-related" evidence="2">
    <location>
        <begin position="21"/>
        <end position="366"/>
    </location>
</feature>
<evidence type="ECO:0000259" key="2">
    <source>
        <dbReference type="Pfam" id="PF04909"/>
    </source>
</evidence>
<proteinExistence type="predicted"/>
<comment type="caution">
    <text evidence="3">The sequence shown here is derived from an EMBL/GenBank/DDBJ whole genome shotgun (WGS) entry which is preliminary data.</text>
</comment>
<dbReference type="Pfam" id="PF04909">
    <property type="entry name" value="Amidohydro_2"/>
    <property type="match status" value="1"/>
</dbReference>
<gene>
    <name evidence="3" type="ORF">GCM10009788_21780</name>
</gene>
<sequence length="378" mass="42427">MTSGLIDTTAPVEQVAVEVVDCDIHVNPRNGTELADFMPVEWAHLKDLLYGRGMLGTSVIFAAPNEGRRLDAFGDDGSPAGSDPGLTGRQLFDEAGVDIAIIIPLTEKSSANPEHEAAMAATTNNWLAETWLSTHNGHGRYKGTIRVSSDPALAVAEIRKWADHPHFVQVMLNPYLGVGMGQRQFWPVYEAAIAADLTVCTHVTLQRPGPALMTSTGAPRTFLENHSQFSMLYAGHLVSMLESGVFNRFPDLRFTFVEGGYAWCLPLLWRLDNHWQRLRAEIPELKRPPSDYVRDHVSFTRQPYEEPRDPRYLARVIDWLGPKTLEFATDYPHWDGDYNRRVGFTGVDQDSIRRILGLNAIEKYRLPSTRAAAHWSEF</sequence>
<evidence type="ECO:0000313" key="4">
    <source>
        <dbReference type="Proteomes" id="UP001500842"/>
    </source>
</evidence>
<name>A0ABN2AE16_9ACTN</name>
<dbReference type="RefSeq" id="WP_141004673.1">
    <property type="nucleotide sequence ID" value="NZ_BAAAOR010000015.1"/>
</dbReference>